<proteinExistence type="predicted"/>
<feature type="domain" description="Outer membrane protein beta-barrel" evidence="1">
    <location>
        <begin position="9"/>
        <end position="80"/>
    </location>
</feature>
<sequence length="102" mass="12092">MTFDITGSTRGHNMTNEMCSQWGVDLSVRRFFLQKHLQIALAANDIFHTRNQSWWMNVKDVRLYKDSDADTRRVTLTISYTFNPKKSRYKGKNADEKEMKRL</sequence>
<keyword evidence="3" id="KW-1185">Reference proteome</keyword>
<comment type="caution">
    <text evidence="2">The sequence shown here is derived from an EMBL/GenBank/DDBJ whole genome shotgun (WGS) entry which is preliminary data.</text>
</comment>
<gene>
    <name evidence="2" type="ORF">PRLR5076_05210</name>
</gene>
<dbReference type="AlphaFoldDB" id="A0A9R1C7X8"/>
<dbReference type="EMBL" id="BPUB01000001">
    <property type="protein sequence ID" value="GJG57670.1"/>
    <property type="molecule type" value="Genomic_DNA"/>
</dbReference>
<name>A0A9R1C7X8_9BACT</name>
<protein>
    <recommendedName>
        <fullName evidence="1">Outer membrane protein beta-barrel domain-containing protein</fullName>
    </recommendedName>
</protein>
<dbReference type="InterPro" id="IPR041700">
    <property type="entry name" value="OMP_b-brl_3"/>
</dbReference>
<evidence type="ECO:0000259" key="1">
    <source>
        <dbReference type="Pfam" id="PF14905"/>
    </source>
</evidence>
<dbReference type="Proteomes" id="UP000825483">
    <property type="component" value="Unassembled WGS sequence"/>
</dbReference>
<organism evidence="2 3">
    <name type="scientific">Prevotella lacticifex</name>
    <dbReference type="NCBI Taxonomy" id="2854755"/>
    <lineage>
        <taxon>Bacteria</taxon>
        <taxon>Pseudomonadati</taxon>
        <taxon>Bacteroidota</taxon>
        <taxon>Bacteroidia</taxon>
        <taxon>Bacteroidales</taxon>
        <taxon>Prevotellaceae</taxon>
        <taxon>Prevotella</taxon>
    </lineage>
</organism>
<evidence type="ECO:0000313" key="2">
    <source>
        <dbReference type="EMBL" id="GJG57670.1"/>
    </source>
</evidence>
<dbReference type="Pfam" id="PF14905">
    <property type="entry name" value="OMP_b-brl_3"/>
    <property type="match status" value="1"/>
</dbReference>
<accession>A0A9R1C7X8</accession>
<evidence type="ECO:0000313" key="3">
    <source>
        <dbReference type="Proteomes" id="UP000825483"/>
    </source>
</evidence>
<reference evidence="2" key="1">
    <citation type="journal article" date="2022" name="Int. J. Syst. Evol. Microbiol.">
        <title>Prevotella lacticifex sp. nov., isolated from the rumen of cows.</title>
        <authorList>
            <person name="Shinkai T."/>
            <person name="Ikeyama N."/>
            <person name="Kumagai M."/>
            <person name="Ohmori H."/>
            <person name="Sakamoto M."/>
            <person name="Ohkuma M."/>
            <person name="Mitsumori M."/>
        </authorList>
    </citation>
    <scope>NUCLEOTIDE SEQUENCE</scope>
    <source>
        <strain evidence="2">R5076</strain>
    </source>
</reference>